<keyword evidence="7" id="KW-1185">Reference proteome</keyword>
<dbReference type="Proteomes" id="UP000202440">
    <property type="component" value="Chromosome"/>
</dbReference>
<evidence type="ECO:0000313" key="6">
    <source>
        <dbReference type="EMBL" id="ASP38996.1"/>
    </source>
</evidence>
<feature type="domain" description="HTH lysR-type" evidence="5">
    <location>
        <begin position="3"/>
        <end position="60"/>
    </location>
</feature>
<comment type="similarity">
    <text evidence="1">Belongs to the LysR transcriptional regulatory family.</text>
</comment>
<dbReference type="InterPro" id="IPR000847">
    <property type="entry name" value="LysR_HTH_N"/>
</dbReference>
<dbReference type="InterPro" id="IPR036388">
    <property type="entry name" value="WH-like_DNA-bd_sf"/>
</dbReference>
<dbReference type="Gene3D" id="3.40.190.290">
    <property type="match status" value="1"/>
</dbReference>
<organism evidence="6 7">
    <name type="scientific">Bacterioplanes sanyensis</name>
    <dbReference type="NCBI Taxonomy" id="1249553"/>
    <lineage>
        <taxon>Bacteria</taxon>
        <taxon>Pseudomonadati</taxon>
        <taxon>Pseudomonadota</taxon>
        <taxon>Gammaproteobacteria</taxon>
        <taxon>Oceanospirillales</taxon>
        <taxon>Oceanospirillaceae</taxon>
        <taxon>Bacterioplanes</taxon>
    </lineage>
</organism>
<evidence type="ECO:0000256" key="1">
    <source>
        <dbReference type="ARBA" id="ARBA00009437"/>
    </source>
</evidence>
<dbReference type="Pfam" id="PF00126">
    <property type="entry name" value="HTH_1"/>
    <property type="match status" value="1"/>
</dbReference>
<dbReference type="RefSeq" id="WP_094060180.1">
    <property type="nucleotide sequence ID" value="NZ_CP022530.1"/>
</dbReference>
<evidence type="ECO:0000256" key="2">
    <source>
        <dbReference type="ARBA" id="ARBA00023015"/>
    </source>
</evidence>
<keyword evidence="2" id="KW-0805">Transcription regulation</keyword>
<dbReference type="PANTHER" id="PTHR30126:SF4">
    <property type="entry name" value="LYSR FAMILY TRANSCRIPTIONAL REGULATOR"/>
    <property type="match status" value="1"/>
</dbReference>
<dbReference type="SUPFAM" id="SSF46785">
    <property type="entry name" value="Winged helix' DNA-binding domain"/>
    <property type="match status" value="1"/>
</dbReference>
<dbReference type="PROSITE" id="PS50931">
    <property type="entry name" value="HTH_LYSR"/>
    <property type="match status" value="1"/>
</dbReference>
<gene>
    <name evidence="6" type="ORF">CHH28_10040</name>
</gene>
<evidence type="ECO:0000259" key="5">
    <source>
        <dbReference type="PROSITE" id="PS50931"/>
    </source>
</evidence>
<keyword evidence="4" id="KW-0804">Transcription</keyword>
<evidence type="ECO:0000256" key="4">
    <source>
        <dbReference type="ARBA" id="ARBA00023163"/>
    </source>
</evidence>
<accession>A0A222FK88</accession>
<dbReference type="GO" id="GO:0003700">
    <property type="term" value="F:DNA-binding transcription factor activity"/>
    <property type="evidence" value="ECO:0007669"/>
    <property type="project" value="InterPro"/>
</dbReference>
<proteinExistence type="inferred from homology"/>
<evidence type="ECO:0000256" key="3">
    <source>
        <dbReference type="ARBA" id="ARBA00023125"/>
    </source>
</evidence>
<keyword evidence="3" id="KW-0238">DNA-binding</keyword>
<dbReference type="PANTHER" id="PTHR30126">
    <property type="entry name" value="HTH-TYPE TRANSCRIPTIONAL REGULATOR"/>
    <property type="match status" value="1"/>
</dbReference>
<reference evidence="6 7" key="1">
    <citation type="submission" date="2017-07" db="EMBL/GenBank/DDBJ databases">
        <title>Annotated genome sequence of Bacterioplanes sanyensis isolated from Red Sea.</title>
        <authorList>
            <person name="Rehman Z.U."/>
        </authorList>
    </citation>
    <scope>NUCLEOTIDE SEQUENCE [LARGE SCALE GENOMIC DNA]</scope>
    <source>
        <strain evidence="6 7">NV9</strain>
    </source>
</reference>
<dbReference type="Pfam" id="PF03466">
    <property type="entry name" value="LysR_substrate"/>
    <property type="match status" value="1"/>
</dbReference>
<dbReference type="GO" id="GO:0000976">
    <property type="term" value="F:transcription cis-regulatory region binding"/>
    <property type="evidence" value="ECO:0007669"/>
    <property type="project" value="TreeGrafter"/>
</dbReference>
<dbReference type="SUPFAM" id="SSF53850">
    <property type="entry name" value="Periplasmic binding protein-like II"/>
    <property type="match status" value="1"/>
</dbReference>
<dbReference type="PRINTS" id="PR00039">
    <property type="entry name" value="HTHLYSR"/>
</dbReference>
<dbReference type="OrthoDB" id="6988449at2"/>
<evidence type="ECO:0000313" key="7">
    <source>
        <dbReference type="Proteomes" id="UP000202440"/>
    </source>
</evidence>
<dbReference type="KEGG" id="bsan:CHH28_10040"/>
<dbReference type="AlphaFoldDB" id="A0A222FK88"/>
<dbReference type="InterPro" id="IPR036390">
    <property type="entry name" value="WH_DNA-bd_sf"/>
</dbReference>
<sequence>MKVDMEALRVLDTIMQEGSFAKAAAKLHKAQSAVSYQIRKLEQQLNIDIFDRSQYRATLTPRGQALWAEAQRMLQLAKRIESLAERYTEGWEPRLELVIDGALPMVPIMGALKSLADRDIPTRIQVKVEALGGVQMRFEKDNADIMLAKDYVPHPSLTAVPLTPVSLVLVAASHHPLAGENNIELDQLHDHVELTINDTSEHASSRSDSMQFGGDRVFYMHSFSAKKTAIEMGLGFGWMPVFQVRKELAEGSLIELDYRAGSRVSFTPMLVYRNEPPLGKAGGIIAELVGKAFQQFEG</sequence>
<name>A0A222FK88_9GAMM</name>
<dbReference type="Gene3D" id="1.10.10.10">
    <property type="entry name" value="Winged helix-like DNA-binding domain superfamily/Winged helix DNA-binding domain"/>
    <property type="match status" value="1"/>
</dbReference>
<dbReference type="EMBL" id="CP022530">
    <property type="protein sequence ID" value="ASP38996.1"/>
    <property type="molecule type" value="Genomic_DNA"/>
</dbReference>
<protein>
    <submittedName>
        <fullName evidence="6">LysR family transcriptional regulator</fullName>
    </submittedName>
</protein>
<dbReference type="InterPro" id="IPR005119">
    <property type="entry name" value="LysR_subst-bd"/>
</dbReference>
<dbReference type="FunFam" id="1.10.10.10:FF:000001">
    <property type="entry name" value="LysR family transcriptional regulator"/>
    <property type="match status" value="1"/>
</dbReference>